<dbReference type="AlphaFoldDB" id="A0A225DXX6"/>
<proteinExistence type="predicted"/>
<name>A0A225DXX6_9BACT</name>
<comment type="caution">
    <text evidence="2">The sequence shown here is derived from an EMBL/GenBank/DDBJ whole genome shotgun (WGS) entry which is preliminary data.</text>
</comment>
<evidence type="ECO:0000313" key="2">
    <source>
        <dbReference type="EMBL" id="OWK40967.1"/>
    </source>
</evidence>
<dbReference type="EMBL" id="NIDE01000007">
    <property type="protein sequence ID" value="OWK40967.1"/>
    <property type="molecule type" value="Genomic_DNA"/>
</dbReference>
<gene>
    <name evidence="2" type="ORF">FRUB_04859</name>
</gene>
<evidence type="ECO:0000313" key="3">
    <source>
        <dbReference type="Proteomes" id="UP000214646"/>
    </source>
</evidence>
<feature type="region of interest" description="Disordered" evidence="1">
    <location>
        <begin position="46"/>
        <end position="89"/>
    </location>
</feature>
<organism evidence="2 3">
    <name type="scientific">Fimbriiglobus ruber</name>
    <dbReference type="NCBI Taxonomy" id="1908690"/>
    <lineage>
        <taxon>Bacteria</taxon>
        <taxon>Pseudomonadati</taxon>
        <taxon>Planctomycetota</taxon>
        <taxon>Planctomycetia</taxon>
        <taxon>Gemmatales</taxon>
        <taxon>Gemmataceae</taxon>
        <taxon>Fimbriiglobus</taxon>
    </lineage>
</organism>
<keyword evidence="3" id="KW-1185">Reference proteome</keyword>
<protein>
    <submittedName>
        <fullName evidence="2">Uncharacterized protein</fullName>
    </submittedName>
</protein>
<sequence>MTTFETEQVEDLPDRIDIRVDSVYDVVLSRTPEGLVIDVYPLRGGEKGAKNRPSFTRPKARYGPRPKETCRPNSHILRTGNPGRSRDVN</sequence>
<evidence type="ECO:0000256" key="1">
    <source>
        <dbReference type="SAM" id="MobiDB-lite"/>
    </source>
</evidence>
<accession>A0A225DXX6</accession>
<dbReference type="RefSeq" id="WP_088255932.1">
    <property type="nucleotide sequence ID" value="NZ_NIDE01000007.1"/>
</dbReference>
<dbReference type="Proteomes" id="UP000214646">
    <property type="component" value="Unassembled WGS sequence"/>
</dbReference>
<reference evidence="3" key="1">
    <citation type="submission" date="2017-06" db="EMBL/GenBank/DDBJ databases">
        <title>Genome analysis of Fimbriiglobus ruber SP5, the first member of the order Planctomycetales with confirmed chitinolytic capability.</title>
        <authorList>
            <person name="Ravin N.V."/>
            <person name="Rakitin A.L."/>
            <person name="Ivanova A.A."/>
            <person name="Beletsky A.V."/>
            <person name="Kulichevskaya I.S."/>
            <person name="Mardanov A.V."/>
            <person name="Dedysh S.N."/>
        </authorList>
    </citation>
    <scope>NUCLEOTIDE SEQUENCE [LARGE SCALE GENOMIC DNA]</scope>
    <source>
        <strain evidence="3">SP5</strain>
    </source>
</reference>